<reference evidence="4 5" key="1">
    <citation type="journal article" date="2013" name="Genome Announc.">
        <title>Draft Genome Sequence of Aeromonas molluscorum Strain 848TT, Isolated from Bivalve Molluscs.</title>
        <authorList>
            <person name="Spataro N."/>
            <person name="Farfan M."/>
            <person name="Albarral V."/>
            <person name="Sanglas A."/>
            <person name="Loren J.G."/>
            <person name="Fuste M.C."/>
            <person name="Bosch E."/>
        </authorList>
    </citation>
    <scope>NUCLEOTIDE SEQUENCE [LARGE SCALE GENOMIC DNA]</scope>
    <source>
        <strain evidence="4 5">848</strain>
    </source>
</reference>
<feature type="domain" description="Transglycosylase SLT" evidence="3">
    <location>
        <begin position="28"/>
        <end position="316"/>
    </location>
</feature>
<dbReference type="PANTHER" id="PTHR30163">
    <property type="entry name" value="MEMBRANE-BOUND LYTIC MUREIN TRANSGLYCOSYLASE B"/>
    <property type="match status" value="1"/>
</dbReference>
<organism evidence="4 5">
    <name type="scientific">Aeromonas molluscorum 848</name>
    <dbReference type="NCBI Taxonomy" id="1268236"/>
    <lineage>
        <taxon>Bacteria</taxon>
        <taxon>Pseudomonadati</taxon>
        <taxon>Pseudomonadota</taxon>
        <taxon>Gammaproteobacteria</taxon>
        <taxon>Aeromonadales</taxon>
        <taxon>Aeromonadaceae</taxon>
        <taxon>Aeromonas</taxon>
    </lineage>
</organism>
<keyword evidence="5" id="KW-1185">Reference proteome</keyword>
<keyword evidence="2" id="KW-0732">Signal</keyword>
<feature type="signal peptide" evidence="2">
    <location>
        <begin position="1"/>
        <end position="19"/>
    </location>
</feature>
<dbReference type="InterPro" id="IPR023346">
    <property type="entry name" value="Lysozyme-like_dom_sf"/>
</dbReference>
<dbReference type="InterPro" id="IPR043426">
    <property type="entry name" value="MltB-like"/>
</dbReference>
<dbReference type="PANTHER" id="PTHR30163:SF9">
    <property type="entry name" value="MEMBRANE-BOUND LYTIC MUREIN TRANSGLYCOSYLASE B"/>
    <property type="match status" value="1"/>
</dbReference>
<proteinExistence type="predicted"/>
<comment type="caution">
    <text evidence="4">The sequence shown here is derived from an EMBL/GenBank/DDBJ whole genome shotgun (WGS) entry which is preliminary data.</text>
</comment>
<dbReference type="Gene3D" id="1.10.530.10">
    <property type="match status" value="1"/>
</dbReference>
<dbReference type="CDD" id="cd13399">
    <property type="entry name" value="Slt35-like"/>
    <property type="match status" value="1"/>
</dbReference>
<dbReference type="GO" id="GO:0008933">
    <property type="term" value="F:peptidoglycan lytic transglycosylase activity"/>
    <property type="evidence" value="ECO:0007669"/>
    <property type="project" value="TreeGrafter"/>
</dbReference>
<dbReference type="EMBL" id="AQGQ01000019">
    <property type="protein sequence ID" value="EOD56147.1"/>
    <property type="molecule type" value="Genomic_DNA"/>
</dbReference>
<gene>
    <name evidence="4" type="ORF">G113_05198</name>
</gene>
<dbReference type="Proteomes" id="UP000013526">
    <property type="component" value="Unassembled WGS sequence"/>
</dbReference>
<evidence type="ECO:0000313" key="5">
    <source>
        <dbReference type="Proteomes" id="UP000013526"/>
    </source>
</evidence>
<evidence type="ECO:0000256" key="2">
    <source>
        <dbReference type="SAM" id="SignalP"/>
    </source>
</evidence>
<protein>
    <submittedName>
        <fullName evidence="4">Lytic murein transglycosylase B</fullName>
    </submittedName>
</protein>
<accession>R1F8W5</accession>
<dbReference type="AlphaFoldDB" id="R1F8W5"/>
<dbReference type="NCBIfam" id="TIGR02282">
    <property type="entry name" value="MltB"/>
    <property type="match status" value="1"/>
</dbReference>
<dbReference type="Pfam" id="PF13406">
    <property type="entry name" value="SLT_2"/>
    <property type="match status" value="1"/>
</dbReference>
<evidence type="ECO:0000313" key="4">
    <source>
        <dbReference type="EMBL" id="EOD56147.1"/>
    </source>
</evidence>
<feature type="active site" evidence="1">
    <location>
        <position position="120"/>
    </location>
</feature>
<dbReference type="InterPro" id="IPR011757">
    <property type="entry name" value="Lytic_transglycosylase_MltB"/>
</dbReference>
<evidence type="ECO:0000259" key="3">
    <source>
        <dbReference type="Pfam" id="PF13406"/>
    </source>
</evidence>
<name>R1F8W5_9GAMM</name>
<dbReference type="SUPFAM" id="SSF53955">
    <property type="entry name" value="Lysozyme-like"/>
    <property type="match status" value="1"/>
</dbReference>
<feature type="chain" id="PRO_5004359756" evidence="2">
    <location>
        <begin position="20"/>
        <end position="339"/>
    </location>
</feature>
<dbReference type="GO" id="GO:0009253">
    <property type="term" value="P:peptidoglycan catabolic process"/>
    <property type="evidence" value="ECO:0007669"/>
    <property type="project" value="TreeGrafter"/>
</dbReference>
<evidence type="ECO:0000256" key="1">
    <source>
        <dbReference type="PIRSR" id="PIRSR611757-1"/>
    </source>
</evidence>
<dbReference type="FunFam" id="1.10.8.350:FF:000001">
    <property type="entry name" value="Lytic murein transglycosylase B"/>
    <property type="match status" value="1"/>
</dbReference>
<dbReference type="PATRIC" id="fig|1268236.3.peg.1036"/>
<sequence length="339" mass="37491">MLRRATLSLLLAAALPAMAEPIATAAPSTATLTRLAERQAVPLDQLQAAAGAARLNPEILALMQRPWEAKPWYQYRPLFVTEQRIQAGVRFWQENSELLNRAEQTYRVPAALITAILGVETAYGKQMGRHGVLDSLYTLGFYYPERADFFAKEFAQLVLLGQEEGLPLRALKGSYAGAMGMGQFMPSSYRHYAVDFDGDGKRDLFNNKADAIGSVANYFAEHGWRWHEPVVEPAKATMPVPDSLIGKAPEPTLTWQTLSDAGLRLATPPDAKTKVRLLALDQADGPGYWVARHNFYVINRYNRSPLYGMAVYQLSQAIQDAYAAQQTPHPQPDLVAGGL</sequence>
<dbReference type="InterPro" id="IPR031304">
    <property type="entry name" value="SLT_2"/>
</dbReference>
<dbReference type="Gene3D" id="1.10.8.350">
    <property type="entry name" value="Bacterial muramidase"/>
    <property type="match status" value="1"/>
</dbReference>